<dbReference type="NCBIfam" id="TIGR04057">
    <property type="entry name" value="SusC_RagA_signa"/>
    <property type="match status" value="1"/>
</dbReference>
<dbReference type="InterPro" id="IPR008969">
    <property type="entry name" value="CarboxyPept-like_regulatory"/>
</dbReference>
<evidence type="ECO:0000313" key="15">
    <source>
        <dbReference type="EMBL" id="TDS09802.1"/>
    </source>
</evidence>
<dbReference type="InterPro" id="IPR036942">
    <property type="entry name" value="Beta-barrel_TonB_sf"/>
</dbReference>
<dbReference type="GO" id="GO:0015344">
    <property type="term" value="F:siderophore uptake transmembrane transporter activity"/>
    <property type="evidence" value="ECO:0007669"/>
    <property type="project" value="TreeGrafter"/>
</dbReference>
<keyword evidence="3 10" id="KW-1134">Transmembrane beta strand</keyword>
<dbReference type="AlphaFoldDB" id="A0A4V3E0X3"/>
<feature type="domain" description="TonB-dependent receptor-like beta-barrel" evidence="13">
    <location>
        <begin position="464"/>
        <end position="814"/>
    </location>
</feature>
<name>A0A4V3E0X3_9SPHI</name>
<dbReference type="SUPFAM" id="SSF56935">
    <property type="entry name" value="Porins"/>
    <property type="match status" value="1"/>
</dbReference>
<dbReference type="GO" id="GO:0009279">
    <property type="term" value="C:cell outer membrane"/>
    <property type="evidence" value="ECO:0007669"/>
    <property type="project" value="UniProtKB-SubCell"/>
</dbReference>
<evidence type="ECO:0000259" key="14">
    <source>
        <dbReference type="Pfam" id="PF07715"/>
    </source>
</evidence>
<keyword evidence="16" id="KW-1185">Reference proteome</keyword>
<dbReference type="PROSITE" id="PS52016">
    <property type="entry name" value="TONB_DEPENDENT_REC_3"/>
    <property type="match status" value="1"/>
</dbReference>
<dbReference type="SUPFAM" id="SSF49464">
    <property type="entry name" value="Carboxypeptidase regulatory domain-like"/>
    <property type="match status" value="1"/>
</dbReference>
<feature type="chain" id="PRO_5020668596" evidence="12">
    <location>
        <begin position="22"/>
        <end position="1077"/>
    </location>
</feature>
<dbReference type="Gene3D" id="2.170.130.10">
    <property type="entry name" value="TonB-dependent receptor, plug domain"/>
    <property type="match status" value="1"/>
</dbReference>
<dbReference type="PANTHER" id="PTHR30069">
    <property type="entry name" value="TONB-DEPENDENT OUTER MEMBRANE RECEPTOR"/>
    <property type="match status" value="1"/>
</dbReference>
<evidence type="ECO:0000256" key="1">
    <source>
        <dbReference type="ARBA" id="ARBA00004571"/>
    </source>
</evidence>
<feature type="domain" description="TonB-dependent receptor plug" evidence="14">
    <location>
        <begin position="113"/>
        <end position="236"/>
    </location>
</feature>
<dbReference type="InterPro" id="IPR012910">
    <property type="entry name" value="Plug_dom"/>
</dbReference>
<dbReference type="EMBL" id="SNZV01000010">
    <property type="protein sequence ID" value="TDS09802.1"/>
    <property type="molecule type" value="Genomic_DNA"/>
</dbReference>
<dbReference type="InterPro" id="IPR039426">
    <property type="entry name" value="TonB-dep_rcpt-like"/>
</dbReference>
<comment type="caution">
    <text evidence="15">The sequence shown here is derived from an EMBL/GenBank/DDBJ whole genome shotgun (WGS) entry which is preliminary data.</text>
</comment>
<dbReference type="Pfam" id="PF00593">
    <property type="entry name" value="TonB_dep_Rec_b-barrel"/>
    <property type="match status" value="1"/>
</dbReference>
<proteinExistence type="inferred from homology"/>
<sequence>MNRRKIAFLAASLLLSTGLFAQTQLKGRVVDEKGMPIPGVTVTLRDGTATQTGANGDFSITYQQAGSLNVTAIGYNRKQVSISNQTNIEIILDADANDLDEVVVTAMGISREKKSLGYTIQDVKAEELTKAGQISVTGSLSGKVAGLQVNQFGGTVGASSRISLRGNSSLNADQQPLIVLDGIPISNDTQRSGDNTYSGVDYGSGINDINPEDIESVTVLKGGSAALYGMRAGNGVILITTKSGKSGGRGIKLAYDGNLTIDQVSTLPKYQNLYGQGYNGSEFYFNRDGNGMSYQDYALANSFAYVDGTGSGGGVYDGFDESWGPRLDVGLKLPQFDSPIVGGVRQATDWISHPDNVRDFFQLGRSMNHNLSVMAQTEKSSTRASLSFRDQVGTVPNTDQKRYGVQLNTNMTLSDKFSYDLSTNYTRTESDNILSQGYDGNNPMNGFIWFGRQVNNASLRDRWDEKDDRGNYTYNNWNTNYHVNPYFNVNENTNAYQRDRFFGKTSLFYQPIEYLKIEGRAGLDYYNAKTFERNYFNSAYPFGGFRNAKTDNSELNLDLIATFNKQIGDFNLMALAGANYRNLQWDRSMLGADALTVLGVYTIANKAGDAITEMDHSHIRSNSVYASGSLGWRDQIYLDVSARNDWSSTIKDDFFYPSASLSWLPTTTFESLRGDVLSFWKLRGGWAEIGSATTAYRNRSYYYPQPQSFKGVGQFYKTMIYPNEQLRPESIRTWEVGTEIGLFNNRVHADIVYYYKNTRNQIMEIRTSNTVGFSSMLLNAGEIENKGIEVQLRGDIIKKEDGFNWSTTINYAKDQSKIIELYPQLDLDVYQIGWTWGIANQAKKGERWGTLVGPGFDRVEEGDMKGAIKVNNRGLVVNKNAQNLGNVTPDFLASWRNDFRYKDFSFGFLLDLRVGGDIWSQTMNHSYVAGVAEITAENGIRERAIVAGRDVMTDERFVMQDANGNWVENTIETDAQTWYESGGIAEMYVFDGSFLKIREAYLTYNVPTRYLQRVKGINRVNLSLIGSNLALLWTHKSNTMRLDPETGGVSSDSRGVGLEQASVPAARSFGLKLGVTF</sequence>
<dbReference type="Gene3D" id="2.60.40.1120">
    <property type="entry name" value="Carboxypeptidase-like, regulatory domain"/>
    <property type="match status" value="1"/>
</dbReference>
<evidence type="ECO:0000256" key="3">
    <source>
        <dbReference type="ARBA" id="ARBA00022452"/>
    </source>
</evidence>
<keyword evidence="9 10" id="KW-0998">Cell outer membrane</keyword>
<evidence type="ECO:0000256" key="8">
    <source>
        <dbReference type="ARBA" id="ARBA00023170"/>
    </source>
</evidence>
<dbReference type="InterPro" id="IPR023997">
    <property type="entry name" value="TonB-dep_OMP_SusC/RagA_CS"/>
</dbReference>
<dbReference type="Gene3D" id="2.40.170.20">
    <property type="entry name" value="TonB-dependent receptor, beta-barrel domain"/>
    <property type="match status" value="1"/>
</dbReference>
<evidence type="ECO:0000256" key="9">
    <source>
        <dbReference type="ARBA" id="ARBA00023237"/>
    </source>
</evidence>
<evidence type="ECO:0000256" key="12">
    <source>
        <dbReference type="SAM" id="SignalP"/>
    </source>
</evidence>
<evidence type="ECO:0000256" key="7">
    <source>
        <dbReference type="ARBA" id="ARBA00023136"/>
    </source>
</evidence>
<evidence type="ECO:0000256" key="6">
    <source>
        <dbReference type="ARBA" id="ARBA00023077"/>
    </source>
</evidence>
<dbReference type="NCBIfam" id="TIGR04056">
    <property type="entry name" value="OMP_RagA_SusC"/>
    <property type="match status" value="1"/>
</dbReference>
<feature type="signal peptide" evidence="12">
    <location>
        <begin position="1"/>
        <end position="21"/>
    </location>
</feature>
<dbReference type="InterPro" id="IPR037066">
    <property type="entry name" value="Plug_dom_sf"/>
</dbReference>
<dbReference type="RefSeq" id="WP_133641818.1">
    <property type="nucleotide sequence ID" value="NZ_SNZV01000010.1"/>
</dbReference>
<organism evidence="15 16">
    <name type="scientific">Sphingobacterium paludis</name>
    <dbReference type="NCBI Taxonomy" id="1476465"/>
    <lineage>
        <taxon>Bacteria</taxon>
        <taxon>Pseudomonadati</taxon>
        <taxon>Bacteroidota</taxon>
        <taxon>Sphingobacteriia</taxon>
        <taxon>Sphingobacteriales</taxon>
        <taxon>Sphingobacteriaceae</taxon>
        <taxon>Sphingobacterium</taxon>
    </lineage>
</organism>
<evidence type="ECO:0000256" key="2">
    <source>
        <dbReference type="ARBA" id="ARBA00022448"/>
    </source>
</evidence>
<keyword evidence="2 10" id="KW-0813">Transport</keyword>
<evidence type="ECO:0000256" key="11">
    <source>
        <dbReference type="RuleBase" id="RU003357"/>
    </source>
</evidence>
<gene>
    <name evidence="15" type="ORF">B0I21_11079</name>
</gene>
<evidence type="ECO:0000256" key="5">
    <source>
        <dbReference type="ARBA" id="ARBA00022729"/>
    </source>
</evidence>
<dbReference type="Pfam" id="PF07715">
    <property type="entry name" value="Plug"/>
    <property type="match status" value="1"/>
</dbReference>
<evidence type="ECO:0000256" key="4">
    <source>
        <dbReference type="ARBA" id="ARBA00022692"/>
    </source>
</evidence>
<protein>
    <submittedName>
        <fullName evidence="15">TonB-linked SusC/RagA family outer membrane protein</fullName>
    </submittedName>
</protein>
<dbReference type="OrthoDB" id="9768177at2"/>
<comment type="similarity">
    <text evidence="10 11">Belongs to the TonB-dependent receptor family.</text>
</comment>
<dbReference type="GO" id="GO:0044718">
    <property type="term" value="P:siderophore transmembrane transport"/>
    <property type="evidence" value="ECO:0007669"/>
    <property type="project" value="TreeGrafter"/>
</dbReference>
<dbReference type="InterPro" id="IPR000531">
    <property type="entry name" value="Beta-barrel_TonB"/>
</dbReference>
<dbReference type="Pfam" id="PF13715">
    <property type="entry name" value="CarbopepD_reg_2"/>
    <property type="match status" value="1"/>
</dbReference>
<evidence type="ECO:0000256" key="10">
    <source>
        <dbReference type="PROSITE-ProRule" id="PRU01360"/>
    </source>
</evidence>
<keyword evidence="4 10" id="KW-0812">Transmembrane</keyword>
<keyword evidence="8" id="KW-0675">Receptor</keyword>
<keyword evidence="5 12" id="KW-0732">Signal</keyword>
<evidence type="ECO:0000313" key="16">
    <source>
        <dbReference type="Proteomes" id="UP000294752"/>
    </source>
</evidence>
<dbReference type="PANTHER" id="PTHR30069:SF29">
    <property type="entry name" value="HEMOGLOBIN AND HEMOGLOBIN-HAPTOGLOBIN-BINDING PROTEIN 1-RELATED"/>
    <property type="match status" value="1"/>
</dbReference>
<dbReference type="InterPro" id="IPR023996">
    <property type="entry name" value="TonB-dep_OMP_SusC/RagA"/>
</dbReference>
<accession>A0A4V3E0X3</accession>
<dbReference type="Proteomes" id="UP000294752">
    <property type="component" value="Unassembled WGS sequence"/>
</dbReference>
<keyword evidence="7 10" id="KW-0472">Membrane</keyword>
<keyword evidence="6 11" id="KW-0798">TonB box</keyword>
<evidence type="ECO:0000259" key="13">
    <source>
        <dbReference type="Pfam" id="PF00593"/>
    </source>
</evidence>
<comment type="subcellular location">
    <subcellularLocation>
        <location evidence="1 10">Cell outer membrane</location>
        <topology evidence="1 10">Multi-pass membrane protein</topology>
    </subcellularLocation>
</comment>
<reference evidence="15 16" key="1">
    <citation type="submission" date="2019-03" db="EMBL/GenBank/DDBJ databases">
        <title>Genomic Encyclopedia of Type Strains, Phase III (KMG-III): the genomes of soil and plant-associated and newly described type strains.</title>
        <authorList>
            <person name="Whitman W."/>
        </authorList>
    </citation>
    <scope>NUCLEOTIDE SEQUENCE [LARGE SCALE GENOMIC DNA]</scope>
    <source>
        <strain evidence="15 16">CGMCC 1.12801</strain>
    </source>
</reference>